<proteinExistence type="predicted"/>
<dbReference type="Proteomes" id="UP000053263">
    <property type="component" value="Unassembled WGS sequence"/>
</dbReference>
<feature type="domain" description="Retrovirus-related Pol polyprotein from transposon TNT 1-94-like beta-barrel" evidence="2">
    <location>
        <begin position="177"/>
        <end position="219"/>
    </location>
</feature>
<keyword evidence="4" id="KW-1185">Reference proteome</keyword>
<name>A0A0C9SK15_PLICR</name>
<dbReference type="Pfam" id="PF22936">
    <property type="entry name" value="Pol_BBD"/>
    <property type="match status" value="1"/>
</dbReference>
<sequence length="219" mass="23703">MIERRDYLRVTSAPVPDDTFVSIIISSMPDIYRPTIQTVETTTKVSGTTITPETLMSIITQEAEHRVIEREKSRHAEAAMLALQSSSKKSKKGGKGKPKGSGTNVCENCKKVGSHTKEDCWAPGGGKEGQGPYQKGKKKEDAANTATVRDDVFAFTAPPTSEQNPLCSARPHALDAILDSGASRHFCPDRAKFTNYQAANRMINVADGRTFKAAGMGDV</sequence>
<evidence type="ECO:0000256" key="1">
    <source>
        <dbReference type="SAM" id="MobiDB-lite"/>
    </source>
</evidence>
<dbReference type="AlphaFoldDB" id="A0A0C9SK15"/>
<evidence type="ECO:0000313" key="3">
    <source>
        <dbReference type="EMBL" id="KII82946.1"/>
    </source>
</evidence>
<dbReference type="PANTHER" id="PTHR47592">
    <property type="entry name" value="PBF68 PROTEIN"/>
    <property type="match status" value="1"/>
</dbReference>
<accession>A0A0C9SK15</accession>
<evidence type="ECO:0000259" key="2">
    <source>
        <dbReference type="Pfam" id="PF22936"/>
    </source>
</evidence>
<dbReference type="InterPro" id="IPR054722">
    <property type="entry name" value="PolX-like_BBD"/>
</dbReference>
<feature type="compositionally biased region" description="Basic residues" evidence="1">
    <location>
        <begin position="88"/>
        <end position="98"/>
    </location>
</feature>
<dbReference type="HOGENOM" id="CLU_051225_2_0_1"/>
<feature type="region of interest" description="Disordered" evidence="1">
    <location>
        <begin position="82"/>
        <end position="140"/>
    </location>
</feature>
<evidence type="ECO:0000313" key="4">
    <source>
        <dbReference type="Proteomes" id="UP000053263"/>
    </source>
</evidence>
<dbReference type="PANTHER" id="PTHR47592:SF27">
    <property type="entry name" value="OS08G0421700 PROTEIN"/>
    <property type="match status" value="1"/>
</dbReference>
<protein>
    <recommendedName>
        <fullName evidence="2">Retrovirus-related Pol polyprotein from transposon TNT 1-94-like beta-barrel domain-containing protein</fullName>
    </recommendedName>
</protein>
<gene>
    <name evidence="3" type="ORF">PLICRDRAFT_60360</name>
</gene>
<dbReference type="OrthoDB" id="2692435at2759"/>
<reference evidence="3 4" key="1">
    <citation type="submission" date="2014-06" db="EMBL/GenBank/DDBJ databases">
        <title>Evolutionary Origins and Diversification of the Mycorrhizal Mutualists.</title>
        <authorList>
            <consortium name="DOE Joint Genome Institute"/>
            <consortium name="Mycorrhizal Genomics Consortium"/>
            <person name="Kohler A."/>
            <person name="Kuo A."/>
            <person name="Nagy L.G."/>
            <person name="Floudas D."/>
            <person name="Copeland A."/>
            <person name="Barry K.W."/>
            <person name="Cichocki N."/>
            <person name="Veneault-Fourrey C."/>
            <person name="LaButti K."/>
            <person name="Lindquist E.A."/>
            <person name="Lipzen A."/>
            <person name="Lundell T."/>
            <person name="Morin E."/>
            <person name="Murat C."/>
            <person name="Riley R."/>
            <person name="Ohm R."/>
            <person name="Sun H."/>
            <person name="Tunlid A."/>
            <person name="Henrissat B."/>
            <person name="Grigoriev I.V."/>
            <person name="Hibbett D.S."/>
            <person name="Martin F."/>
        </authorList>
    </citation>
    <scope>NUCLEOTIDE SEQUENCE [LARGE SCALE GENOMIC DNA]</scope>
    <source>
        <strain evidence="3 4">FD-325 SS-3</strain>
    </source>
</reference>
<organism evidence="3 4">
    <name type="scientific">Plicaturopsis crispa FD-325 SS-3</name>
    <dbReference type="NCBI Taxonomy" id="944288"/>
    <lineage>
        <taxon>Eukaryota</taxon>
        <taxon>Fungi</taxon>
        <taxon>Dikarya</taxon>
        <taxon>Basidiomycota</taxon>
        <taxon>Agaricomycotina</taxon>
        <taxon>Agaricomycetes</taxon>
        <taxon>Agaricomycetidae</taxon>
        <taxon>Amylocorticiales</taxon>
        <taxon>Amylocorticiaceae</taxon>
        <taxon>Plicatura</taxon>
        <taxon>Plicaturopsis crispa</taxon>
    </lineage>
</organism>
<dbReference type="EMBL" id="KN832594">
    <property type="protein sequence ID" value="KII82946.1"/>
    <property type="molecule type" value="Genomic_DNA"/>
</dbReference>
<feature type="non-terminal residue" evidence="3">
    <location>
        <position position="219"/>
    </location>
</feature>